<keyword evidence="2" id="KW-1185">Reference proteome</keyword>
<dbReference type="InterPro" id="IPR018700">
    <property type="entry name" value="DUF2204"/>
</dbReference>
<evidence type="ECO:0008006" key="3">
    <source>
        <dbReference type="Google" id="ProtNLM"/>
    </source>
</evidence>
<sequence length="193" mass="21899">MPMRLDKYKTALKLVSTELSKRDIEHVLIGSAVLPLAYGVEYDPRDVDLFILNKSTVLDNEMFEEIARENDWDLGTSDHGTIYYELIVGGESVRVDLLENILDIYIPPEFFSETRKVAINGVEVASIGLEELLVLKAKIATKEAEEFINEVARIVLDKGIGLNYQRIRALAELFPEDAEGILKRLRRNGIYVE</sequence>
<organism evidence="1 2">
    <name type="scientific">Pyrobaculum calidifontis (strain DSM 21063 / JCM 11548 / VA1)</name>
    <dbReference type="NCBI Taxonomy" id="410359"/>
    <lineage>
        <taxon>Archaea</taxon>
        <taxon>Thermoproteota</taxon>
        <taxon>Thermoprotei</taxon>
        <taxon>Thermoproteales</taxon>
        <taxon>Thermoproteaceae</taxon>
        <taxon>Pyrobaculum</taxon>
    </lineage>
</organism>
<dbReference type="Pfam" id="PF09970">
    <property type="entry name" value="DUF2204"/>
    <property type="match status" value="1"/>
</dbReference>
<gene>
    <name evidence="1" type="ordered locus">Pcal_0634</name>
</gene>
<dbReference type="STRING" id="410359.Pcal_0634"/>
<accession>A3MTU3</accession>
<reference evidence="1" key="1">
    <citation type="submission" date="2007-02" db="EMBL/GenBank/DDBJ databases">
        <title>Complete sequence of Pyrobaculum calidifontis JCM 11548.</title>
        <authorList>
            <consortium name="US DOE Joint Genome Institute"/>
            <person name="Copeland A."/>
            <person name="Lucas S."/>
            <person name="Lapidus A."/>
            <person name="Barry K."/>
            <person name="Glavina del Rio T."/>
            <person name="Dalin E."/>
            <person name="Tice H."/>
            <person name="Pitluck S."/>
            <person name="Chain P."/>
            <person name="Malfatti S."/>
            <person name="Shin M."/>
            <person name="Vergez L."/>
            <person name="Schmutz J."/>
            <person name="Larimer F."/>
            <person name="Land M."/>
            <person name="Hauser L."/>
            <person name="Kyrpides N."/>
            <person name="Mikhailova N."/>
            <person name="Cozen A.E."/>
            <person name="Fitz-Gibbon S.T."/>
            <person name="House C.H."/>
            <person name="Saltikov C."/>
            <person name="Lowe T.M."/>
            <person name="Richardson P."/>
        </authorList>
    </citation>
    <scope>NUCLEOTIDE SEQUENCE [LARGE SCALE GENOMIC DNA]</scope>
    <source>
        <strain evidence="1">JCM 11548</strain>
    </source>
</reference>
<dbReference type="Gene3D" id="3.30.460.40">
    <property type="match status" value="1"/>
</dbReference>
<evidence type="ECO:0000313" key="2">
    <source>
        <dbReference type="Proteomes" id="UP000001431"/>
    </source>
</evidence>
<dbReference type="HOGENOM" id="CLU_120784_0_0_2"/>
<dbReference type="KEGG" id="pcl:Pcal_0634"/>
<dbReference type="EMBL" id="CP000561">
    <property type="protein sequence ID" value="ABO08060.1"/>
    <property type="molecule type" value="Genomic_DNA"/>
</dbReference>
<dbReference type="AlphaFoldDB" id="A3MTU3"/>
<dbReference type="eggNOG" id="arCOG04119">
    <property type="taxonomic scope" value="Archaea"/>
</dbReference>
<proteinExistence type="predicted"/>
<dbReference type="Proteomes" id="UP000001431">
    <property type="component" value="Chromosome"/>
</dbReference>
<protein>
    <recommendedName>
        <fullName evidence="3">Nucleotidyltransferase</fullName>
    </recommendedName>
</protein>
<evidence type="ECO:0000313" key="1">
    <source>
        <dbReference type="EMBL" id="ABO08060.1"/>
    </source>
</evidence>
<dbReference type="InterPro" id="IPR043519">
    <property type="entry name" value="NT_sf"/>
</dbReference>
<dbReference type="SUPFAM" id="SSF81301">
    <property type="entry name" value="Nucleotidyltransferase"/>
    <property type="match status" value="1"/>
</dbReference>
<name>A3MTU3_PYRCJ</name>